<keyword evidence="5" id="KW-1185">Reference proteome</keyword>
<accession>A0ABQ1V4F6</accession>
<evidence type="ECO:0000256" key="2">
    <source>
        <dbReference type="ARBA" id="ARBA00023002"/>
    </source>
</evidence>
<dbReference type="PRINTS" id="PR00080">
    <property type="entry name" value="SDRFAMILY"/>
</dbReference>
<dbReference type="EMBL" id="BMCS01000002">
    <property type="protein sequence ID" value="GGF34797.1"/>
    <property type="molecule type" value="Genomic_DNA"/>
</dbReference>
<sequence length="239" mass="24669">MNLQNSTILITGANRGIGAALVHAALDAGARRVYATSRSGLTPLDDDRVVGLALDVTDPASVAAAAEKATDVSVLVNNAGVAARQGLLTGDLDQMRLEMETNFWGPLLVTRAFAPALARAGGGAVVTVASVLAMTAFEGAGSYAASKAAAWSANDGMRLELAGQDTQVLTAFLASTDTDMMSGWDVFKNDPADVATAILTAVREGADEVFVDDDSRTTKENLASPVAIRYPDLAAARAR</sequence>
<proteinExistence type="inferred from homology"/>
<dbReference type="NCBIfam" id="NF006119">
    <property type="entry name" value="PRK08264.1-5"/>
    <property type="match status" value="1"/>
</dbReference>
<dbReference type="InterPro" id="IPR002347">
    <property type="entry name" value="SDR_fam"/>
</dbReference>
<reference evidence="5" key="1">
    <citation type="journal article" date="2019" name="Int. J. Syst. Evol. Microbiol.">
        <title>The Global Catalogue of Microorganisms (GCM) 10K type strain sequencing project: providing services to taxonomists for standard genome sequencing and annotation.</title>
        <authorList>
            <consortium name="The Broad Institute Genomics Platform"/>
            <consortium name="The Broad Institute Genome Sequencing Center for Infectious Disease"/>
            <person name="Wu L."/>
            <person name="Ma J."/>
        </authorList>
    </citation>
    <scope>NUCLEOTIDE SEQUENCE [LARGE SCALE GENOMIC DNA]</scope>
    <source>
        <strain evidence="5">CCM 7855</strain>
    </source>
</reference>
<dbReference type="PANTHER" id="PTHR44169">
    <property type="entry name" value="NADPH-DEPENDENT 1-ACYLDIHYDROXYACETONE PHOSPHATE REDUCTASE"/>
    <property type="match status" value="1"/>
</dbReference>
<dbReference type="Gene3D" id="3.40.50.720">
    <property type="entry name" value="NAD(P)-binding Rossmann-like Domain"/>
    <property type="match status" value="1"/>
</dbReference>
<dbReference type="SUPFAM" id="SSF51735">
    <property type="entry name" value="NAD(P)-binding Rossmann-fold domains"/>
    <property type="match status" value="1"/>
</dbReference>
<dbReference type="Pfam" id="PF00106">
    <property type="entry name" value="adh_short"/>
    <property type="match status" value="1"/>
</dbReference>
<protein>
    <submittedName>
        <fullName evidence="4">Oxidoreductase</fullName>
    </submittedName>
</protein>
<comment type="similarity">
    <text evidence="1 3">Belongs to the short-chain dehydrogenases/reductases (SDR) family.</text>
</comment>
<dbReference type="Proteomes" id="UP000632454">
    <property type="component" value="Unassembled WGS sequence"/>
</dbReference>
<dbReference type="InterPro" id="IPR036291">
    <property type="entry name" value="NAD(P)-bd_dom_sf"/>
</dbReference>
<evidence type="ECO:0000313" key="5">
    <source>
        <dbReference type="Proteomes" id="UP000632454"/>
    </source>
</evidence>
<evidence type="ECO:0000313" key="4">
    <source>
        <dbReference type="EMBL" id="GGF34797.1"/>
    </source>
</evidence>
<evidence type="ECO:0000256" key="1">
    <source>
        <dbReference type="ARBA" id="ARBA00006484"/>
    </source>
</evidence>
<evidence type="ECO:0000256" key="3">
    <source>
        <dbReference type="RuleBase" id="RU000363"/>
    </source>
</evidence>
<keyword evidence="2" id="KW-0560">Oxidoreductase</keyword>
<dbReference type="RefSeq" id="WP_188491039.1">
    <property type="nucleotide sequence ID" value="NZ_BMCS01000002.1"/>
</dbReference>
<dbReference type="PANTHER" id="PTHR44169:SF6">
    <property type="entry name" value="NADPH-DEPENDENT 1-ACYLDIHYDROXYACETONE PHOSPHATE REDUCTASE"/>
    <property type="match status" value="1"/>
</dbReference>
<dbReference type="PRINTS" id="PR00081">
    <property type="entry name" value="GDHRDH"/>
</dbReference>
<organism evidence="4 5">
    <name type="scientific">Williamsia phyllosphaerae</name>
    <dbReference type="NCBI Taxonomy" id="885042"/>
    <lineage>
        <taxon>Bacteria</taxon>
        <taxon>Bacillati</taxon>
        <taxon>Actinomycetota</taxon>
        <taxon>Actinomycetes</taxon>
        <taxon>Mycobacteriales</taxon>
        <taxon>Nocardiaceae</taxon>
        <taxon>Williamsia</taxon>
    </lineage>
</organism>
<gene>
    <name evidence="4" type="ORF">GCM10007298_33260</name>
</gene>
<name>A0ABQ1V4F6_9NOCA</name>
<comment type="caution">
    <text evidence="4">The sequence shown here is derived from an EMBL/GenBank/DDBJ whole genome shotgun (WGS) entry which is preliminary data.</text>
</comment>